<evidence type="ECO:0000313" key="10">
    <source>
        <dbReference type="Proteomes" id="UP000823914"/>
    </source>
</evidence>
<dbReference type="InterPro" id="IPR037914">
    <property type="entry name" value="SpoVT-AbrB_sf"/>
</dbReference>
<feature type="domain" description="SpoVT-AbrB" evidence="8">
    <location>
        <begin position="7"/>
        <end position="50"/>
    </location>
</feature>
<evidence type="ECO:0000259" key="8">
    <source>
        <dbReference type="PROSITE" id="PS51740"/>
    </source>
</evidence>
<dbReference type="PANTHER" id="PTHR34701:SF1">
    <property type="entry name" value="TRANSCRIPTIONAL REGULATOR MRAZ"/>
    <property type="match status" value="1"/>
</dbReference>
<evidence type="ECO:0000256" key="1">
    <source>
        <dbReference type="ARBA" id="ARBA00013860"/>
    </source>
</evidence>
<evidence type="ECO:0000313" key="9">
    <source>
        <dbReference type="EMBL" id="MBU3849213.1"/>
    </source>
</evidence>
<keyword evidence="5 7" id="KW-0238">DNA-binding</keyword>
<reference evidence="9" key="2">
    <citation type="submission" date="2021-04" db="EMBL/GenBank/DDBJ databases">
        <authorList>
            <person name="Gilroy R."/>
        </authorList>
    </citation>
    <scope>NUCLEOTIDE SEQUENCE</scope>
    <source>
        <strain evidence="9">Gambia15-2214</strain>
    </source>
</reference>
<evidence type="ECO:0000256" key="2">
    <source>
        <dbReference type="ARBA" id="ARBA00022490"/>
    </source>
</evidence>
<dbReference type="InterPro" id="IPR035644">
    <property type="entry name" value="MraZ_C"/>
</dbReference>
<dbReference type="InterPro" id="IPR003444">
    <property type="entry name" value="MraZ"/>
</dbReference>
<dbReference type="GO" id="GO:0003700">
    <property type="term" value="F:DNA-binding transcription factor activity"/>
    <property type="evidence" value="ECO:0007669"/>
    <property type="project" value="InterPro"/>
</dbReference>
<evidence type="ECO:0000256" key="3">
    <source>
        <dbReference type="ARBA" id="ARBA00022737"/>
    </source>
</evidence>
<dbReference type="HAMAP" id="MF_01008">
    <property type="entry name" value="MraZ"/>
    <property type="match status" value="1"/>
</dbReference>
<dbReference type="CDD" id="cd16321">
    <property type="entry name" value="MraZ_C"/>
    <property type="match status" value="1"/>
</dbReference>
<keyword evidence="9" id="KW-0131">Cell cycle</keyword>
<dbReference type="CDD" id="cd16320">
    <property type="entry name" value="MraZ_N"/>
    <property type="match status" value="1"/>
</dbReference>
<keyword evidence="3" id="KW-0677">Repeat</keyword>
<name>A0A9E2NZX0_9SPIR</name>
<dbReference type="InterPro" id="IPR007159">
    <property type="entry name" value="SpoVT-AbrB_dom"/>
</dbReference>
<protein>
    <recommendedName>
        <fullName evidence="1">Transcriptional regulator MraZ</fullName>
    </recommendedName>
</protein>
<dbReference type="GO" id="GO:0051301">
    <property type="term" value="P:cell division"/>
    <property type="evidence" value="ECO:0007669"/>
    <property type="project" value="UniProtKB-KW"/>
</dbReference>
<dbReference type="InterPro" id="IPR038619">
    <property type="entry name" value="MraZ_sf"/>
</dbReference>
<dbReference type="EMBL" id="JAHLFV010000034">
    <property type="protein sequence ID" value="MBU3849213.1"/>
    <property type="molecule type" value="Genomic_DNA"/>
</dbReference>
<evidence type="ECO:0000256" key="5">
    <source>
        <dbReference type="ARBA" id="ARBA00023125"/>
    </source>
</evidence>
<organism evidence="9 10">
    <name type="scientific">Candidatus Treponema excrementipullorum</name>
    <dbReference type="NCBI Taxonomy" id="2838768"/>
    <lineage>
        <taxon>Bacteria</taxon>
        <taxon>Pseudomonadati</taxon>
        <taxon>Spirochaetota</taxon>
        <taxon>Spirochaetia</taxon>
        <taxon>Spirochaetales</taxon>
        <taxon>Treponemataceae</taxon>
        <taxon>Treponema</taxon>
    </lineage>
</organism>
<comment type="caution">
    <text evidence="9">The sequence shown here is derived from an EMBL/GenBank/DDBJ whole genome shotgun (WGS) entry which is preliminary data.</text>
</comment>
<evidence type="ECO:0000256" key="7">
    <source>
        <dbReference type="PROSITE-ProRule" id="PRU01076"/>
    </source>
</evidence>
<proteinExistence type="inferred from homology"/>
<evidence type="ECO:0000256" key="4">
    <source>
        <dbReference type="ARBA" id="ARBA00023015"/>
    </source>
</evidence>
<dbReference type="GO" id="GO:0000976">
    <property type="term" value="F:transcription cis-regulatory region binding"/>
    <property type="evidence" value="ECO:0007669"/>
    <property type="project" value="TreeGrafter"/>
</dbReference>
<keyword evidence="9" id="KW-0132">Cell division</keyword>
<dbReference type="AlphaFoldDB" id="A0A9E2NZX0"/>
<keyword evidence="4" id="KW-0805">Transcription regulation</keyword>
<dbReference type="Proteomes" id="UP000823914">
    <property type="component" value="Unassembled WGS sequence"/>
</dbReference>
<dbReference type="SUPFAM" id="SSF89447">
    <property type="entry name" value="AbrB/MazE/MraZ-like"/>
    <property type="match status" value="1"/>
</dbReference>
<keyword evidence="2" id="KW-0963">Cytoplasm</keyword>
<accession>A0A9E2NZX0</accession>
<dbReference type="Gene3D" id="3.40.1550.20">
    <property type="entry name" value="Transcriptional regulator MraZ domain"/>
    <property type="match status" value="1"/>
</dbReference>
<dbReference type="Pfam" id="PF02381">
    <property type="entry name" value="MraZ"/>
    <property type="match status" value="2"/>
</dbReference>
<dbReference type="PROSITE" id="PS51740">
    <property type="entry name" value="SPOVT_ABRB"/>
    <property type="match status" value="1"/>
</dbReference>
<dbReference type="GO" id="GO:2000143">
    <property type="term" value="P:negative regulation of DNA-templated transcription initiation"/>
    <property type="evidence" value="ECO:0007669"/>
    <property type="project" value="TreeGrafter"/>
</dbReference>
<dbReference type="InterPro" id="IPR020603">
    <property type="entry name" value="MraZ_dom"/>
</dbReference>
<feature type="non-terminal residue" evidence="9">
    <location>
        <position position="102"/>
    </location>
</feature>
<sequence length="102" mass="11724">MELLTGEFRNTLDEKGRVPFPAKLRRELTEESLIITQAVDRCLWLFTNEEWNNFSSKLMGAASPFSSKDRLVVRHLIAPAQTVEFDKAGRLNIPQSLREYAN</sequence>
<dbReference type="PANTHER" id="PTHR34701">
    <property type="entry name" value="TRANSCRIPTIONAL REGULATOR MRAZ"/>
    <property type="match status" value="1"/>
</dbReference>
<keyword evidence="6" id="KW-0804">Transcription</keyword>
<evidence type="ECO:0000256" key="6">
    <source>
        <dbReference type="ARBA" id="ARBA00023163"/>
    </source>
</evidence>
<gene>
    <name evidence="9" type="ORF">IAA16_01455</name>
</gene>
<dbReference type="InterPro" id="IPR035642">
    <property type="entry name" value="MraZ_N"/>
</dbReference>
<reference evidence="9" key="1">
    <citation type="journal article" date="2021" name="PeerJ">
        <title>Extensive microbial diversity within the chicken gut microbiome revealed by metagenomics and culture.</title>
        <authorList>
            <person name="Gilroy R."/>
            <person name="Ravi A."/>
            <person name="Getino M."/>
            <person name="Pursley I."/>
            <person name="Horton D.L."/>
            <person name="Alikhan N.F."/>
            <person name="Baker D."/>
            <person name="Gharbi K."/>
            <person name="Hall N."/>
            <person name="Watson M."/>
            <person name="Adriaenssens E.M."/>
            <person name="Foster-Nyarko E."/>
            <person name="Jarju S."/>
            <person name="Secka A."/>
            <person name="Antonio M."/>
            <person name="Oren A."/>
            <person name="Chaudhuri R.R."/>
            <person name="La Ragione R."/>
            <person name="Hildebrand F."/>
            <person name="Pallen M.J."/>
        </authorList>
    </citation>
    <scope>NUCLEOTIDE SEQUENCE</scope>
    <source>
        <strain evidence="9">Gambia15-2214</strain>
    </source>
</reference>